<reference evidence="1 2" key="1">
    <citation type="journal article" date="2011" name="Science">
        <title>The ecoresponsive genome of Daphnia pulex.</title>
        <authorList>
            <person name="Colbourne J.K."/>
            <person name="Pfrender M.E."/>
            <person name="Gilbert D."/>
            <person name="Thomas W.K."/>
            <person name="Tucker A."/>
            <person name="Oakley T.H."/>
            <person name="Tokishita S."/>
            <person name="Aerts A."/>
            <person name="Arnold G.J."/>
            <person name="Basu M.K."/>
            <person name="Bauer D.J."/>
            <person name="Caceres C.E."/>
            <person name="Carmel L."/>
            <person name="Casola C."/>
            <person name="Choi J.H."/>
            <person name="Detter J.C."/>
            <person name="Dong Q."/>
            <person name="Dusheyko S."/>
            <person name="Eads B.D."/>
            <person name="Frohlich T."/>
            <person name="Geiler-Samerotte K.A."/>
            <person name="Gerlach D."/>
            <person name="Hatcher P."/>
            <person name="Jogdeo S."/>
            <person name="Krijgsveld J."/>
            <person name="Kriventseva E.V."/>
            <person name="Kultz D."/>
            <person name="Laforsch C."/>
            <person name="Lindquist E."/>
            <person name="Lopez J."/>
            <person name="Manak J.R."/>
            <person name="Muller J."/>
            <person name="Pangilinan J."/>
            <person name="Patwardhan R.P."/>
            <person name="Pitluck S."/>
            <person name="Pritham E.J."/>
            <person name="Rechtsteiner A."/>
            <person name="Rho M."/>
            <person name="Rogozin I.B."/>
            <person name="Sakarya O."/>
            <person name="Salamov A."/>
            <person name="Schaack S."/>
            <person name="Shapiro H."/>
            <person name="Shiga Y."/>
            <person name="Skalitzky C."/>
            <person name="Smith Z."/>
            <person name="Souvorov A."/>
            <person name="Sung W."/>
            <person name="Tang Z."/>
            <person name="Tsuchiya D."/>
            <person name="Tu H."/>
            <person name="Vos H."/>
            <person name="Wang M."/>
            <person name="Wolf Y.I."/>
            <person name="Yamagata H."/>
            <person name="Yamada T."/>
            <person name="Ye Y."/>
            <person name="Shaw J.R."/>
            <person name="Andrews J."/>
            <person name="Crease T.J."/>
            <person name="Tang H."/>
            <person name="Lucas S.M."/>
            <person name="Robertson H.M."/>
            <person name="Bork P."/>
            <person name="Koonin E.V."/>
            <person name="Zdobnov E.M."/>
            <person name="Grigoriev I.V."/>
            <person name="Lynch M."/>
            <person name="Boore J.L."/>
        </authorList>
    </citation>
    <scope>NUCLEOTIDE SEQUENCE [LARGE SCALE GENOMIC DNA]</scope>
</reference>
<dbReference type="InParanoid" id="E9I6M0"/>
<organism evidence="1 2">
    <name type="scientific">Daphnia pulex</name>
    <name type="common">Water flea</name>
    <dbReference type="NCBI Taxonomy" id="6669"/>
    <lineage>
        <taxon>Eukaryota</taxon>
        <taxon>Metazoa</taxon>
        <taxon>Ecdysozoa</taxon>
        <taxon>Arthropoda</taxon>
        <taxon>Crustacea</taxon>
        <taxon>Branchiopoda</taxon>
        <taxon>Diplostraca</taxon>
        <taxon>Cladocera</taxon>
        <taxon>Anomopoda</taxon>
        <taxon>Daphniidae</taxon>
        <taxon>Daphnia</taxon>
    </lineage>
</organism>
<feature type="non-terminal residue" evidence="1">
    <location>
        <position position="1"/>
    </location>
</feature>
<gene>
    <name evidence="1" type="ORF">DAPPUDRAFT_124443</name>
</gene>
<dbReference type="Proteomes" id="UP000000305">
    <property type="component" value="Unassembled WGS sequence"/>
</dbReference>
<keyword evidence="2" id="KW-1185">Reference proteome</keyword>
<dbReference type="EMBL" id="GL736567">
    <property type="protein sequence ID" value="EFX60360.1"/>
    <property type="molecule type" value="Genomic_DNA"/>
</dbReference>
<evidence type="ECO:0000313" key="2">
    <source>
        <dbReference type="Proteomes" id="UP000000305"/>
    </source>
</evidence>
<proteinExistence type="predicted"/>
<evidence type="ECO:0000313" key="1">
    <source>
        <dbReference type="EMBL" id="EFX60360.1"/>
    </source>
</evidence>
<sequence>QASSTRIIYKKAELIAAGIKPGIIKSIAFNISNVVNSSFSSYEVRIGATTSINAITANAPMFTIFGPAPLVVAGGWHTSTKYPITRGFDWDGNSNIIIETHAVTTLPVGSSNQMLTMTSIAGNEVAYKYSDTIGLSAENSAKGYTGAGASAAKPQLQVEFCTVDSTPTNILNAVWIPTNLISNISNPRAIATISQKDSSPPNVPLSATVTGGAGTTIKWTCLQGATAGGLTTDNVANITVVPTTVGTFKYVISASDLPCSATDTVTITVNNTIPVSLVIDSPLCTSNTGKLKAVLPGGTTSADYKFNWAGAASPFIVAADTARDSLKNLPSGNYTLMIQLKSDLA</sequence>
<dbReference type="Gene3D" id="2.60.40.10">
    <property type="entry name" value="Immunoglobulins"/>
    <property type="match status" value="1"/>
</dbReference>
<evidence type="ECO:0008006" key="3">
    <source>
        <dbReference type="Google" id="ProtNLM"/>
    </source>
</evidence>
<dbReference type="AlphaFoldDB" id="E9I6M0"/>
<name>E9I6M0_DAPPU</name>
<dbReference type="HOGENOM" id="CLU_805550_0_0_1"/>
<accession>E9I6M0</accession>
<dbReference type="InterPro" id="IPR013783">
    <property type="entry name" value="Ig-like_fold"/>
</dbReference>
<protein>
    <recommendedName>
        <fullName evidence="3">Ig-like domain-containing protein</fullName>
    </recommendedName>
</protein>
<dbReference type="KEGG" id="dpx:DAPPUDRAFT_124443"/>
<feature type="non-terminal residue" evidence="1">
    <location>
        <position position="345"/>
    </location>
</feature>